<dbReference type="GO" id="GO:0005509">
    <property type="term" value="F:calcium ion binding"/>
    <property type="evidence" value="ECO:0007669"/>
    <property type="project" value="InterPro"/>
</dbReference>
<sequence length="3868" mass="430714">MLPIIIKINYRYMYISKNFIVVLFLFFSLFSFGQHEEGIVAYKQGSELSTKPKLSVIDPRFSDLNNKKLFVSVNDGVSIHFGFNDDITKPEAYKEIYDCTINLKITPYNNIGDIDYSYIENGEVKYHNNPFIISLKITHDNVTKGVKVNDYLVYKLPGIHQADVEVSSITYSSVGVHTSPYLAVKFTTDRYYNLQNTTAIPTAEFVKYNNGLTPTTVSAASQADEILIKWKKNEEAPALEYELEWAWIDNFGSDGAKKGAGDIALTEKDFMLNSTRIQTKETSYSIPLVYSSGYFIYRVRAVGRFLDDITKVYNGKWSVSEVSKTLNLVSDWTFIEIDKSHESGEKNWQYQASFAEDGKKKEVVSYFDGSLRNRQTVTKVNSDNKAIVGEVIYDNQGRAAIEVLPSPLQSSAIHFYKDLNKNAAGSLFTHRDFDWDLKDTVQDCKPIIAPGLANTSGSGKYYSLNNAKTDNFQDYVPDAQGYPFSQIEYTPDNTGRIKSKGGVGIDHQIGKGHEMRYFYSQPSQEELNRLFGYKVGNRLHYKKNTVIDPNGQVSVSYLDPQGRTIATALTGDKEGSLEALDDEKDTKLHAIITSDMLADGNTIYASGENGILKDGLKLNTVVPVVQSKAVTFQYSFTKTKNAFTDACLNGKFYPYVYDWAISLKDDCSNELLVGNDALTTKIGEYSLTATSSSELKLPIRTYNALDQEKFLRVGAYSFNKDLRIDSDVLKRYADDYIKQLKDNKICLPDLTALEEDVTLTDCNITCKSCEDSLAKSNLTEAQYNSFKTYLGETDNKLGNVDGRAALIITAENNYVAKNMLTVLELKETERASYENSFRFEFQNLLKGCRELCEQPVNVCDLNLGMLLKDMSPHGQYGSVQGIELDVDDAAVEANEDIDAPLDPLSIFNVNNDLSYGGFHTETYRDEDTNQDVTVKISNNTWKNPDGGFYKNDDGSVSKIKVKLVSTVPGKPEGNIYEPALEDIILTNNDRDPNSDDPNDYLVEPKYLKDVAYFVSIWQSSWANALVKFHPEYQYYKYNLGLCMKQNSAGINSNAFDADLLEKEYYTEEMTQPNEAIFAAGGVLEQLLNINATNDPFYSSKNDFLQETNEDFAVRRDIMREGLTSNYDGMKAGGKSMSMLQTAYYFAYYSNGIAHESAFANFLSLTQSGLLDKIRTLGSTGNIVELNTKQRIWANFKAYYIGLKDKTRTVLAHIDAIKHNNYNECIGNPDSSDNFVTILKKYTGVTSGYSDTNYERLEKLIALAPDPDKVAIPTTPASTGINLVCSDELYTLFATKTKRFVGADYGYDSSMDDMDILAAATAEAETKIYLETGKSPGFLALENFLKGMVDPKIQDQGLIVTNPIPTTSMPYLTRSLFNAQVYPTFILGASNEIPGITSAKDASNMLSIGFVRGGASIATPIILQFVNENAHVNPCGTGSNSLNWADVIDFKNLYYIPKSYDKDLGTYKFQIIATIKRKGSNETCKTPEEVLVQGTTKINIADYYPLKADVTCGKQERFSEAFNNLVLTLQRENTLRNSNLDITANGAFAGSYLHDYFGIQPGDAVTWNNSGNQADISVNGEKRIALNFGSHALGSKAISRISVGDLLINSPYNLVKVRLRGLIGLRQINARISTGNNKRPLYFTCCSVCGENDYNGDGIGDECDVTSPCGVVDSDGDGVFDDCDNCKNTPNPDQRDSDNDGIGDACDGNSPNPCGTIDSDGDGVFDNCDNCKDFPNPDQKDTNNNGIGDACDNPCGTIDTDGDGIYDKCDNCPFVPNPDQKDTNGNNLGDVCDITRINTCKIPEDVELKYEDNLRDVLNDAITKNLFATFQNSASNDLMNHFITESGLIEKFQVARNLYVEFEPDTYNTPIELKSFSVNKSMPDGGGNPYFQIFFKNSTGQTDAAIILQMNANSVKKINYIDVSGTVGANVYYTDINNIARTARVSLYNNVHYDEQHGYTEGICDILNYKLYSLRTARSLKSSISLKNRPYYETIINSDGTVTNIQHNLSVAQANEVMRLSGPVEEVCPKLCVPAIPEPVVCAEKWSLFKADLNTIIPSYVLPEKLNDNGKFFCEANFGYISDDYIYYLTKLKEFKKGTIKSSNALFVDINKFGATRLHYGNKDTRGVIDEYFKYLVLIDVPNPTEEALTWNQFADKYVADYQKCVPAVMIPRFSLVPENPGTKTPCELYAATVKEANKQQLEEAFYTAKREEFVRNYTKEALEGITETLTKTASDKEYQYTLYYYDQAGNLIQTVPPEGVDRLLPGSDTIINTVRANDSEKVDLADVNGVKVAPKNELQTQYRYNSLNQLVWQETPDGGISQFAYDELGRIIASQNAKQKLASQLSYTRYDKLGRIMEAGQLTLKTPAVITELGRLAVSTAPNAALIKVNAIDDHYPYNIASKTDQVTKTLYDNPLENSQSWFTDYSVNNSQKRVTAILYFDQLLSEPTTGQASGGYNNAILYDYDVHGNVKELVHHTNNSILLNGLNQQIKKVVYDYDLISGNVNKVTYQPAKADQFIHKYDYDADNRIKQVYTSKDNTVWEKEANYLYYEHGPLARVEIGDKQVQGIDYIYTIQGWLKGVNSEELNNNKTDAGKDGLNVAKDAFGFALNYYKGDYLSRSNSTNSTVFSLTKGGNRESNANLYNGNIKDMVTSLLDLNGNPMASQYNSYTYDQLNRIKSMNSQSILAGVSTPSYRSSYSYDRNGNLMALNAFAPKADGSIAEMDNLTYSYLTKMHPERDPAAYNYKTRTNQLRHVKDAVGAGVFTNNDKNANDTSLDIDSQPDDNYTYDEIGQLTSDKLEGIDIEWRVDGKVNKVTKKNGTVISFEYDGLGNRTSKKVVTPTSSTITYYERDAQGNVLSTYEMITNGAGSKYYLVEQNIYGSSRLGIEQYDRTKEISGEAFASFAEKASLMTARSMVAMKGVEEVPPTYGLQFVDPKGFTSWSDSNSKLNLFANKSTRTKVITLSSHFKIDPANIKDQENVVVALHGSSVEGSFPKSNSYSYRSSILLTVKKNELTGYVPTVSLYKYRRNHHDYNRKGKKKYSFRSTLERTNFTIDTETGAIPESAFDFNAEVRLNSKNGAYEVVIVLNGNVYSTVSKSEVLKNGENYENLKRNDGRLKITQPANSLGTVKIEDKPNEFLELPALRNEMCDFTYSIDNGKGTEPLKVNAFAFDEAPSSDRRPVSSTELKMTLSNVSYASTFCGLTESDRDADGVKDKDDICPDVFNPKQEDTTEIALGYAPDGVGDVCDNCAYPNPLQIDTDGDGRGDDVEVNGVLKQCDNCPSIPNYDQVDTDGDGIGDACDNCKTINNPLQEDANKNGIGDACEGLDQGVGETTIVAVPETSTRLVGDKRYELSNHLGNVLSVISDRKLFKAANEPGQETLNYYDFNGWETIVGNSNWLKAGTSSVNAVVPADNKLKITTTDTKQGVVLSMLTTAGKKYTVSYDLDLVACPEVKVEVSNMGIPFQQQIESNSGRRSVTFTAAGVVSIVHWTRNRAKDDVDDVYTLDNVTTSVESTENTVAFTTFSPDIFSYSDYYPFGMLVPNRHKSADSYRYGFQGQEKDDEIRGGEGNSLNYTFRMHDPRVGRFFAIDKLERSYPWNSPYAFSENRVIDGIEFEGLEFRIETKQDRGTKNYTTIVIPDESIQLGVIKAQVTALGSAGYNGNTSKETISLNKKIKFSESIVGNDQMTFKGTYGANELSKTIIDGSTHQINDKIGKTYEESYVSNPYLKEIKIDTYALLKTFTVVKQRDVLKEYVKEKTTVMIQIDAVNINTPYMKNLATSLQRAGYIVTLNEGSITNNDAFMISNPLVKTTDPQNTEIRIGIEIQVGTKVKKVISDRVISVTNDETGETFPKPANTNTNTTDGN</sequence>
<dbReference type="EMBL" id="CP030261">
    <property type="protein sequence ID" value="AXB56868.1"/>
    <property type="molecule type" value="Genomic_DNA"/>
</dbReference>
<dbReference type="OrthoDB" id="2972467at2"/>
<name>A0A344LSH6_9FLAO</name>
<feature type="compositionally biased region" description="Polar residues" evidence="3">
    <location>
        <begin position="3858"/>
        <end position="3868"/>
    </location>
</feature>
<evidence type="ECO:0000259" key="4">
    <source>
        <dbReference type="Pfam" id="PF20041"/>
    </source>
</evidence>
<evidence type="ECO:0000313" key="5">
    <source>
        <dbReference type="EMBL" id="AXB56868.1"/>
    </source>
</evidence>
<dbReference type="GO" id="GO:0007155">
    <property type="term" value="P:cell adhesion"/>
    <property type="evidence" value="ECO:0007669"/>
    <property type="project" value="InterPro"/>
</dbReference>
<evidence type="ECO:0000256" key="2">
    <source>
        <dbReference type="ARBA" id="ARBA00022837"/>
    </source>
</evidence>
<dbReference type="Gene3D" id="2.180.10.10">
    <property type="entry name" value="RHS repeat-associated core"/>
    <property type="match status" value="2"/>
</dbReference>
<accession>A0A344LSH6</accession>
<keyword evidence="2" id="KW-0106">Calcium</keyword>
<dbReference type="Proteomes" id="UP000251561">
    <property type="component" value="Chromosome"/>
</dbReference>
<organism evidence="5 6">
    <name type="scientific">Flavobacterium fluviale</name>
    <dbReference type="NCBI Taxonomy" id="2249356"/>
    <lineage>
        <taxon>Bacteria</taxon>
        <taxon>Pseudomonadati</taxon>
        <taxon>Bacteroidota</taxon>
        <taxon>Flavobacteriia</taxon>
        <taxon>Flavobacteriales</taxon>
        <taxon>Flavobacteriaceae</taxon>
        <taxon>Flavobacterium</taxon>
    </lineage>
</organism>
<feature type="domain" description="DUF6443" evidence="4">
    <location>
        <begin position="351"/>
        <end position="416"/>
    </location>
</feature>
<dbReference type="InterPro" id="IPR003367">
    <property type="entry name" value="Thrombospondin_3-like_rpt"/>
</dbReference>
<dbReference type="Pfam" id="PF02412">
    <property type="entry name" value="TSP_3"/>
    <property type="match status" value="3"/>
</dbReference>
<dbReference type="InterPro" id="IPR028974">
    <property type="entry name" value="TSP_type-3_rpt"/>
</dbReference>
<gene>
    <name evidence="5" type="ORF">HYN86_09800</name>
</gene>
<dbReference type="KEGG" id="ffl:HYN86_09800"/>
<feature type="region of interest" description="Disordered" evidence="3">
    <location>
        <begin position="3848"/>
        <end position="3868"/>
    </location>
</feature>
<dbReference type="PANTHER" id="PTHR10199">
    <property type="entry name" value="THROMBOSPONDIN"/>
    <property type="match status" value="1"/>
</dbReference>
<dbReference type="InterPro" id="IPR045619">
    <property type="entry name" value="DUF6443"/>
</dbReference>
<proteinExistence type="predicted"/>
<dbReference type="InterPro" id="IPR017897">
    <property type="entry name" value="Thrombospondin_3_rpt"/>
</dbReference>
<reference evidence="5 6" key="1">
    <citation type="submission" date="2018-06" db="EMBL/GenBank/DDBJ databases">
        <title>Genome sequencing of Flavobacterium.</title>
        <authorList>
            <person name="Baek M.-G."/>
            <person name="Yi H."/>
        </authorList>
    </citation>
    <scope>NUCLEOTIDE SEQUENCE [LARGE SCALE GENOMIC DNA]</scope>
    <source>
        <strain evidence="5 6">HYN0086</strain>
    </source>
</reference>
<dbReference type="PROSITE" id="PS51234">
    <property type="entry name" value="TSP3"/>
    <property type="match status" value="1"/>
</dbReference>
<dbReference type="Gene3D" id="4.10.1080.10">
    <property type="entry name" value="TSP type-3 repeat"/>
    <property type="match status" value="3"/>
</dbReference>
<evidence type="ECO:0000313" key="6">
    <source>
        <dbReference type="Proteomes" id="UP000251561"/>
    </source>
</evidence>
<evidence type="ECO:0000256" key="1">
    <source>
        <dbReference type="ARBA" id="ARBA00022729"/>
    </source>
</evidence>
<keyword evidence="1" id="KW-0732">Signal</keyword>
<dbReference type="SUPFAM" id="SSF103647">
    <property type="entry name" value="TSP type-3 repeat"/>
    <property type="match status" value="2"/>
</dbReference>
<protein>
    <recommendedName>
        <fullName evidence="4">DUF6443 domain-containing protein</fullName>
    </recommendedName>
</protein>
<evidence type="ECO:0000256" key="3">
    <source>
        <dbReference type="SAM" id="MobiDB-lite"/>
    </source>
</evidence>
<dbReference type="Pfam" id="PF20041">
    <property type="entry name" value="DUF6443"/>
    <property type="match status" value="1"/>
</dbReference>
<keyword evidence="6" id="KW-1185">Reference proteome</keyword>